<dbReference type="Pfam" id="PF08962">
    <property type="entry name" value="Rv2632c-like"/>
    <property type="match status" value="1"/>
</dbReference>
<organism evidence="2 3">
    <name type="scientific">Kitasatospora setae (strain ATCC 33774 / DSM 43861 / JCM 3304 / KCC A-0304 / NBRC 14216 / KM-6054)</name>
    <name type="common">Streptomyces setae</name>
    <dbReference type="NCBI Taxonomy" id="452652"/>
    <lineage>
        <taxon>Bacteria</taxon>
        <taxon>Bacillati</taxon>
        <taxon>Actinomycetota</taxon>
        <taxon>Actinomycetes</taxon>
        <taxon>Kitasatosporales</taxon>
        <taxon>Streptomycetaceae</taxon>
        <taxon>Kitasatospora</taxon>
    </lineage>
</organism>
<sequence>MAVSGHAAAPEPHSSEWSVRLRVVEVGDLTQAHAVLDTGLNLIEVEAEAHRSRQDPADPAIGDELAVGRALTALGQQLIHHGSAAAEAADSARRRGAPPPDSAW</sequence>
<dbReference type="eggNOG" id="ENOG5030J7C">
    <property type="taxonomic scope" value="Bacteria"/>
</dbReference>
<evidence type="ECO:0000313" key="3">
    <source>
        <dbReference type="Proteomes" id="UP000007076"/>
    </source>
</evidence>
<dbReference type="Gene3D" id="3.30.160.240">
    <property type="entry name" value="Rv1738"/>
    <property type="match status" value="1"/>
</dbReference>
<dbReference type="InterPro" id="IPR038070">
    <property type="entry name" value="Rv2632c-like_sf"/>
</dbReference>
<dbReference type="EMBL" id="AP010968">
    <property type="protein sequence ID" value="BAJ26273.1"/>
    <property type="molecule type" value="Genomic_DNA"/>
</dbReference>
<dbReference type="STRING" id="452652.KSE_04260"/>
<accession>E4N4Z2</accession>
<dbReference type="AlphaFoldDB" id="E4N4Z2"/>
<proteinExistence type="predicted"/>
<evidence type="ECO:0008006" key="4">
    <source>
        <dbReference type="Google" id="ProtNLM"/>
    </source>
</evidence>
<dbReference type="Proteomes" id="UP000007076">
    <property type="component" value="Chromosome"/>
</dbReference>
<evidence type="ECO:0000313" key="2">
    <source>
        <dbReference type="EMBL" id="BAJ26273.1"/>
    </source>
</evidence>
<keyword evidence="3" id="KW-1185">Reference proteome</keyword>
<gene>
    <name evidence="2" type="ordered locus">KSE_04260</name>
</gene>
<reference evidence="2 3" key="1">
    <citation type="journal article" date="2010" name="DNA Res.">
        <title>Genome sequence of Kitasatospora setae NBRC 14216T: an evolutionary snapshot of the family Streptomycetaceae.</title>
        <authorList>
            <person name="Ichikawa N."/>
            <person name="Oguchi A."/>
            <person name="Ikeda H."/>
            <person name="Ishikawa J."/>
            <person name="Kitani S."/>
            <person name="Watanabe Y."/>
            <person name="Nakamura S."/>
            <person name="Katano Y."/>
            <person name="Kishi E."/>
            <person name="Sasagawa M."/>
            <person name="Ankai A."/>
            <person name="Fukui S."/>
            <person name="Hashimoto Y."/>
            <person name="Kamata S."/>
            <person name="Otoguro M."/>
            <person name="Tanikawa S."/>
            <person name="Nihira T."/>
            <person name="Horinouchi S."/>
            <person name="Ohnishi Y."/>
            <person name="Hayakawa M."/>
            <person name="Kuzuyama T."/>
            <person name="Arisawa A."/>
            <person name="Nomoto F."/>
            <person name="Miura H."/>
            <person name="Takahashi Y."/>
            <person name="Fujita N."/>
        </authorList>
    </citation>
    <scope>NUCLEOTIDE SEQUENCE [LARGE SCALE GENOMIC DNA]</scope>
    <source>
        <strain evidence="3">ATCC 33774 / DSM 43861 / JCM 3304 / KCC A-0304 / NBRC 14216 / KM-6054</strain>
    </source>
</reference>
<dbReference type="HOGENOM" id="CLU_161984_2_0_11"/>
<feature type="region of interest" description="Disordered" evidence="1">
    <location>
        <begin position="80"/>
        <end position="104"/>
    </location>
</feature>
<dbReference type="PATRIC" id="fig|452652.3.peg.423"/>
<protein>
    <recommendedName>
        <fullName evidence="4">DUF1876 domain-containing protein</fullName>
    </recommendedName>
</protein>
<evidence type="ECO:0000256" key="1">
    <source>
        <dbReference type="SAM" id="MobiDB-lite"/>
    </source>
</evidence>
<dbReference type="KEGG" id="ksk:KSE_04260"/>
<dbReference type="InterPro" id="IPR015057">
    <property type="entry name" value="Rv2632c-like"/>
</dbReference>
<dbReference type="SUPFAM" id="SSF143212">
    <property type="entry name" value="Rv2632c-like"/>
    <property type="match status" value="1"/>
</dbReference>
<name>E4N4Z2_KITSK</name>